<dbReference type="GeneID" id="34520137"/>
<dbReference type="Proteomes" id="UP000019384">
    <property type="component" value="Unassembled WGS sequence"/>
</dbReference>
<accession>W6MJN0</accession>
<gene>
    <name evidence="1" type="ORF">KUCA_T00002723001</name>
</gene>
<evidence type="ECO:0000313" key="2">
    <source>
        <dbReference type="Proteomes" id="UP000019384"/>
    </source>
</evidence>
<reference evidence="1" key="1">
    <citation type="submission" date="2013-12" db="EMBL/GenBank/DDBJ databases">
        <authorList>
            <person name="Genoscope - CEA"/>
        </authorList>
    </citation>
    <scope>NUCLEOTIDE SEQUENCE</scope>
    <source>
        <strain evidence="1">CBS 1993</strain>
    </source>
</reference>
<dbReference type="OrthoDB" id="191601at2759"/>
<reference evidence="1" key="2">
    <citation type="submission" date="2014-02" db="EMBL/GenBank/DDBJ databases">
        <title>Complete DNA sequence of /Kuraishia capsulata/ illustrates novel genomic features among budding yeasts (/Saccharomycotina/).</title>
        <authorList>
            <person name="Morales L."/>
            <person name="Noel B."/>
            <person name="Porcel B."/>
            <person name="Marcet-Houben M."/>
            <person name="Hullo M-F."/>
            <person name="Sacerdot C."/>
            <person name="Tekaia F."/>
            <person name="Leh-Louis V."/>
            <person name="Despons L."/>
            <person name="Khanna V."/>
            <person name="Aury J-M."/>
            <person name="Barbe V."/>
            <person name="Couloux A."/>
            <person name="Labadie K."/>
            <person name="Pelletier E."/>
            <person name="Souciet J-L."/>
            <person name="Boekhout T."/>
            <person name="Gabaldon T."/>
            <person name="Wincker P."/>
            <person name="Dujon B."/>
        </authorList>
    </citation>
    <scope>NUCLEOTIDE SEQUENCE</scope>
    <source>
        <strain evidence="1">CBS 1993</strain>
    </source>
</reference>
<name>W6MJN0_9ASCO</name>
<dbReference type="GO" id="GO:0005794">
    <property type="term" value="C:Golgi apparatus"/>
    <property type="evidence" value="ECO:0007669"/>
    <property type="project" value="TreeGrafter"/>
</dbReference>
<dbReference type="GO" id="GO:0009306">
    <property type="term" value="P:protein secretion"/>
    <property type="evidence" value="ECO:0007669"/>
    <property type="project" value="TreeGrafter"/>
</dbReference>
<keyword evidence="2" id="KW-1185">Reference proteome</keyword>
<proteinExistence type="predicted"/>
<dbReference type="AlphaFoldDB" id="W6MJN0"/>
<dbReference type="HOGENOM" id="CLU_047037_1_1_1"/>
<dbReference type="GO" id="GO:0007030">
    <property type="term" value="P:Golgi organization"/>
    <property type="evidence" value="ECO:0007669"/>
    <property type="project" value="TreeGrafter"/>
</dbReference>
<dbReference type="EMBL" id="HG793127">
    <property type="protein sequence ID" value="CDK26749.1"/>
    <property type="molecule type" value="Genomic_DNA"/>
</dbReference>
<protein>
    <recommendedName>
        <fullName evidence="3">Transport and Golgi organization protein 2</fullName>
    </recommendedName>
</protein>
<dbReference type="RefSeq" id="XP_022458749.1">
    <property type="nucleotide sequence ID" value="XM_022603000.1"/>
</dbReference>
<dbReference type="PANTHER" id="PTHR17985:SF8">
    <property type="entry name" value="TRANSPORT AND GOLGI ORGANIZATION PROTEIN 2 HOMOLOG"/>
    <property type="match status" value="1"/>
</dbReference>
<dbReference type="InterPro" id="IPR008551">
    <property type="entry name" value="TANGO2"/>
</dbReference>
<organism evidence="1 2">
    <name type="scientific">Kuraishia capsulata CBS 1993</name>
    <dbReference type="NCBI Taxonomy" id="1382522"/>
    <lineage>
        <taxon>Eukaryota</taxon>
        <taxon>Fungi</taxon>
        <taxon>Dikarya</taxon>
        <taxon>Ascomycota</taxon>
        <taxon>Saccharomycotina</taxon>
        <taxon>Pichiomycetes</taxon>
        <taxon>Pichiales</taxon>
        <taxon>Pichiaceae</taxon>
        <taxon>Kuraishia</taxon>
    </lineage>
</organism>
<sequence length="305" mass="34513">MCILLSSCEHPDYPFVLLSNRDEYFARPTALADFYSENREILAPFDLARSEHGTWIGVNRHGRLCVLVNYREGSAENDALSLISRGSLPISFLNSSLNPREWEAHVREVSKEFKNVGGFSLLFGDLRLGAGGVIEPFNIISNRAQGSVEVFKPETRMIGLSNSLFTQPWPKVQKGKVLLDKLISDSLQNNWSQDELITRGFEVLSTTEIDTTKKPDSYLELFKEMPSSIFIPPIKTPHFGMEEELKKQGITSMGGYYGTRTQTIIVVDRSGNLKYIEKTLHSSDNLNEEPTIRTYAFKIPDYYKG</sequence>
<evidence type="ECO:0000313" key="1">
    <source>
        <dbReference type="EMBL" id="CDK26749.1"/>
    </source>
</evidence>
<evidence type="ECO:0008006" key="3">
    <source>
        <dbReference type="Google" id="ProtNLM"/>
    </source>
</evidence>
<dbReference type="PANTHER" id="PTHR17985">
    <property type="entry name" value="SER/THR-RICH PROTEIN T10 IN DGCR REGION"/>
    <property type="match status" value="1"/>
</dbReference>
<dbReference type="Pfam" id="PF05742">
    <property type="entry name" value="TANGO2"/>
    <property type="match status" value="1"/>
</dbReference>